<keyword evidence="1" id="KW-1133">Transmembrane helix</keyword>
<name>A0ABX5SXL9_9MICO</name>
<gene>
    <name evidence="2" type="ORF">E4K62_13255</name>
</gene>
<keyword evidence="3" id="KW-1185">Reference proteome</keyword>
<reference evidence="2 3" key="1">
    <citation type="submission" date="2019-03" db="EMBL/GenBank/DDBJ databases">
        <authorList>
            <person name="Dong K."/>
        </authorList>
    </citation>
    <scope>NUCLEOTIDE SEQUENCE [LARGE SCALE GENOMIC DNA]</scope>
    <source>
        <strain evidence="3">dk512</strain>
    </source>
</reference>
<dbReference type="Proteomes" id="UP000295748">
    <property type="component" value="Chromosome"/>
</dbReference>
<dbReference type="RefSeq" id="WP_135068181.1">
    <property type="nucleotide sequence ID" value="NZ_CP038266.1"/>
</dbReference>
<accession>A0ABX5SXL9</accession>
<dbReference type="EMBL" id="CP038266">
    <property type="protein sequence ID" value="QBR89559.1"/>
    <property type="molecule type" value="Genomic_DNA"/>
</dbReference>
<evidence type="ECO:0000256" key="1">
    <source>
        <dbReference type="SAM" id="Phobius"/>
    </source>
</evidence>
<feature type="transmembrane region" description="Helical" evidence="1">
    <location>
        <begin position="48"/>
        <end position="71"/>
    </location>
</feature>
<evidence type="ECO:0000313" key="3">
    <source>
        <dbReference type="Proteomes" id="UP000295748"/>
    </source>
</evidence>
<feature type="transmembrane region" description="Helical" evidence="1">
    <location>
        <begin position="143"/>
        <end position="168"/>
    </location>
</feature>
<proteinExistence type="predicted"/>
<feature type="transmembrane region" description="Helical" evidence="1">
    <location>
        <begin position="174"/>
        <end position="193"/>
    </location>
</feature>
<keyword evidence="1" id="KW-0472">Membrane</keyword>
<feature type="transmembrane region" description="Helical" evidence="1">
    <location>
        <begin position="77"/>
        <end position="98"/>
    </location>
</feature>
<sequence>MAFSFVRPESEAWLAHVGSADADPYDATRAVTALRADYERWSRWGMGVLAYALTVVGVFMTLVMTDALLAWTGPVSAVDMIVIMISVGMSGAGAWLLIRLWRTGRQLAAAAAWWIGLPFRGGAAAPSARGWVQARLVNLEPPLFVRLITAALAFLLAVFGTALLFRGILEGEDIALAIAAGLVGLISLVAGCVQAGGVMRIVQGFATADPVWRRVAG</sequence>
<protein>
    <submittedName>
        <fullName evidence="2">Uncharacterized protein</fullName>
    </submittedName>
</protein>
<keyword evidence="1" id="KW-0812">Transmembrane</keyword>
<organism evidence="2 3">
    <name type="scientific">Microbacterium wangchenii</name>
    <dbReference type="NCBI Taxonomy" id="2541726"/>
    <lineage>
        <taxon>Bacteria</taxon>
        <taxon>Bacillati</taxon>
        <taxon>Actinomycetota</taxon>
        <taxon>Actinomycetes</taxon>
        <taxon>Micrococcales</taxon>
        <taxon>Microbacteriaceae</taxon>
        <taxon>Microbacterium</taxon>
    </lineage>
</organism>
<evidence type="ECO:0000313" key="2">
    <source>
        <dbReference type="EMBL" id="QBR89559.1"/>
    </source>
</evidence>